<organism evidence="3 4">
    <name type="scientific">Pseudoflavonifractor hominis</name>
    <dbReference type="NCBI Taxonomy" id="2763059"/>
    <lineage>
        <taxon>Bacteria</taxon>
        <taxon>Bacillati</taxon>
        <taxon>Bacillota</taxon>
        <taxon>Clostridia</taxon>
        <taxon>Eubacteriales</taxon>
        <taxon>Oscillospiraceae</taxon>
        <taxon>Pseudoflavonifractor</taxon>
    </lineage>
</organism>
<comment type="caution">
    <text evidence="3">The sequence shown here is derived from an EMBL/GenBank/DDBJ whole genome shotgun (WGS) entry which is preliminary data.</text>
</comment>
<feature type="transmembrane region" description="Helical" evidence="2">
    <location>
        <begin position="151"/>
        <end position="172"/>
    </location>
</feature>
<evidence type="ECO:0000313" key="3">
    <source>
        <dbReference type="EMBL" id="MBC5729621.1"/>
    </source>
</evidence>
<evidence type="ECO:0000256" key="1">
    <source>
        <dbReference type="SAM" id="MobiDB-lite"/>
    </source>
</evidence>
<name>A0ABR7HQ23_9FIRM</name>
<feature type="transmembrane region" description="Helical" evidence="2">
    <location>
        <begin position="83"/>
        <end position="103"/>
    </location>
</feature>
<keyword evidence="2" id="KW-0472">Membrane</keyword>
<dbReference type="EMBL" id="JACOPR010000001">
    <property type="protein sequence ID" value="MBC5729621.1"/>
    <property type="molecule type" value="Genomic_DNA"/>
</dbReference>
<sequence length="198" mass="22165">MNQGKLRTTQTRRFCAFALNHFLISVVSAPLGLLLFVGWVELLETTEAAWWIAIAFDACLMLAYALAGAWVARKQRWEPPRSIWAALWSLVAPMLVAWAWEALVLVGADLEWVTVSYYALMVAVPLAFPSFLFVLLGLMGGIWWGEGGWEFYLMAFLAGGLPPLLFWLGSLWGAKNRREGEDGTKKDPSLPQKREEGS</sequence>
<evidence type="ECO:0000313" key="4">
    <source>
        <dbReference type="Proteomes" id="UP000660021"/>
    </source>
</evidence>
<accession>A0ABR7HQ23</accession>
<feature type="transmembrane region" description="Helical" evidence="2">
    <location>
        <begin position="48"/>
        <end position="71"/>
    </location>
</feature>
<keyword evidence="4" id="KW-1185">Reference proteome</keyword>
<proteinExistence type="predicted"/>
<protein>
    <submittedName>
        <fullName evidence="3">Uncharacterized protein</fullName>
    </submittedName>
</protein>
<reference evidence="3 4" key="1">
    <citation type="submission" date="2020-08" db="EMBL/GenBank/DDBJ databases">
        <title>Genome public.</title>
        <authorList>
            <person name="Liu C."/>
            <person name="Sun Q."/>
        </authorList>
    </citation>
    <scope>NUCLEOTIDE SEQUENCE [LARGE SCALE GENOMIC DNA]</scope>
    <source>
        <strain evidence="3 4">New-38</strain>
    </source>
</reference>
<gene>
    <name evidence="3" type="ORF">H8S34_02090</name>
</gene>
<feature type="region of interest" description="Disordered" evidence="1">
    <location>
        <begin position="177"/>
        <end position="198"/>
    </location>
</feature>
<dbReference type="Proteomes" id="UP000660021">
    <property type="component" value="Unassembled WGS sequence"/>
</dbReference>
<keyword evidence="2" id="KW-0812">Transmembrane</keyword>
<feature type="transmembrane region" description="Helical" evidence="2">
    <location>
        <begin position="115"/>
        <end position="139"/>
    </location>
</feature>
<dbReference type="RefSeq" id="WP_186962896.1">
    <property type="nucleotide sequence ID" value="NZ_JACOPR010000001.1"/>
</dbReference>
<evidence type="ECO:0000256" key="2">
    <source>
        <dbReference type="SAM" id="Phobius"/>
    </source>
</evidence>
<keyword evidence="2" id="KW-1133">Transmembrane helix</keyword>
<feature type="transmembrane region" description="Helical" evidence="2">
    <location>
        <begin position="21"/>
        <end position="42"/>
    </location>
</feature>